<name>A0A8X6NLW1_NEPPI</name>
<accession>A0A8X6NLW1</accession>
<evidence type="ECO:0000313" key="1">
    <source>
        <dbReference type="EMBL" id="GFT19917.1"/>
    </source>
</evidence>
<protein>
    <submittedName>
        <fullName evidence="1">Uncharacterized protein</fullName>
    </submittedName>
</protein>
<dbReference type="EMBL" id="BMAW01010681">
    <property type="protein sequence ID" value="GFT19917.1"/>
    <property type="molecule type" value="Genomic_DNA"/>
</dbReference>
<dbReference type="Proteomes" id="UP000887013">
    <property type="component" value="Unassembled WGS sequence"/>
</dbReference>
<keyword evidence="2" id="KW-1185">Reference proteome</keyword>
<sequence length="88" mass="10272">MTKGIFTHLNKKTTGLTAEGVFKENRERIEKFRRACTHSIVMLGETARFRRKGSRELHRQLQEVKDSERTCLNSFLITMKRISSGNRC</sequence>
<evidence type="ECO:0000313" key="2">
    <source>
        <dbReference type="Proteomes" id="UP000887013"/>
    </source>
</evidence>
<comment type="caution">
    <text evidence="1">The sequence shown here is derived from an EMBL/GenBank/DDBJ whole genome shotgun (WGS) entry which is preliminary data.</text>
</comment>
<organism evidence="1 2">
    <name type="scientific">Nephila pilipes</name>
    <name type="common">Giant wood spider</name>
    <name type="synonym">Nephila maculata</name>
    <dbReference type="NCBI Taxonomy" id="299642"/>
    <lineage>
        <taxon>Eukaryota</taxon>
        <taxon>Metazoa</taxon>
        <taxon>Ecdysozoa</taxon>
        <taxon>Arthropoda</taxon>
        <taxon>Chelicerata</taxon>
        <taxon>Arachnida</taxon>
        <taxon>Araneae</taxon>
        <taxon>Araneomorphae</taxon>
        <taxon>Entelegynae</taxon>
        <taxon>Araneoidea</taxon>
        <taxon>Nephilidae</taxon>
        <taxon>Nephila</taxon>
    </lineage>
</organism>
<dbReference type="AlphaFoldDB" id="A0A8X6NLW1"/>
<proteinExistence type="predicted"/>
<reference evidence="1" key="1">
    <citation type="submission" date="2020-08" db="EMBL/GenBank/DDBJ databases">
        <title>Multicomponent nature underlies the extraordinary mechanical properties of spider dragline silk.</title>
        <authorList>
            <person name="Kono N."/>
            <person name="Nakamura H."/>
            <person name="Mori M."/>
            <person name="Yoshida Y."/>
            <person name="Ohtoshi R."/>
            <person name="Malay A.D."/>
            <person name="Moran D.A.P."/>
            <person name="Tomita M."/>
            <person name="Numata K."/>
            <person name="Arakawa K."/>
        </authorList>
    </citation>
    <scope>NUCLEOTIDE SEQUENCE</scope>
</reference>
<gene>
    <name evidence="1" type="ORF">NPIL_51341</name>
</gene>